<reference evidence="2" key="1">
    <citation type="submission" date="2023-09" db="EMBL/GenBank/DDBJ databases">
        <title>30 novel species of actinomycetes from the DSMZ collection.</title>
        <authorList>
            <person name="Nouioui I."/>
        </authorList>
    </citation>
    <scope>NUCLEOTIDE SEQUENCE</scope>
    <source>
        <strain evidence="2">DSM 115977</strain>
    </source>
</reference>
<name>A0ABU2WV09_9ACTN</name>
<evidence type="ECO:0000256" key="1">
    <source>
        <dbReference type="SAM" id="Phobius"/>
    </source>
</evidence>
<keyword evidence="3" id="KW-1185">Reference proteome</keyword>
<evidence type="ECO:0000313" key="3">
    <source>
        <dbReference type="Proteomes" id="UP001180973"/>
    </source>
</evidence>
<proteinExistence type="predicted"/>
<feature type="transmembrane region" description="Helical" evidence="1">
    <location>
        <begin position="33"/>
        <end position="51"/>
    </location>
</feature>
<keyword evidence="1" id="KW-0472">Membrane</keyword>
<sequence length="184" mass="20321">MPGREVTVADLLLLEYQHLKDEQKNRVTFRDNLVYATLASMAAVVAATLSSKNHADLLLLLPPVSVLLGWTYLVNDEKISAIGSYIREDLAPRLAHLTGGGEPVFRWEFTHRSDHRRRSRKWLQLVVDVSTFCAPPLAAVAIFLTYGSRETVLIATSVVEIAAVGVLAAQIISYADLRRLAPGQ</sequence>
<keyword evidence="1" id="KW-0812">Transmembrane</keyword>
<protein>
    <recommendedName>
        <fullName evidence="4">Integral membrane protein</fullName>
    </recommendedName>
</protein>
<comment type="caution">
    <text evidence="2">The sequence shown here is derived from an EMBL/GenBank/DDBJ whole genome shotgun (WGS) entry which is preliminary data.</text>
</comment>
<evidence type="ECO:0000313" key="2">
    <source>
        <dbReference type="EMBL" id="MDT0529768.1"/>
    </source>
</evidence>
<dbReference type="Proteomes" id="UP001180973">
    <property type="component" value="Unassembled WGS sequence"/>
</dbReference>
<organism evidence="2 3">
    <name type="scientific">Micromonospora reichwaldensis</name>
    <dbReference type="NCBI Taxonomy" id="3075516"/>
    <lineage>
        <taxon>Bacteria</taxon>
        <taxon>Bacillati</taxon>
        <taxon>Actinomycetota</taxon>
        <taxon>Actinomycetes</taxon>
        <taxon>Micromonosporales</taxon>
        <taxon>Micromonosporaceae</taxon>
        <taxon>Micromonospora</taxon>
    </lineage>
</organism>
<accession>A0ABU2WV09</accession>
<feature type="transmembrane region" description="Helical" evidence="1">
    <location>
        <begin position="152"/>
        <end position="175"/>
    </location>
</feature>
<evidence type="ECO:0008006" key="4">
    <source>
        <dbReference type="Google" id="ProtNLM"/>
    </source>
</evidence>
<dbReference type="EMBL" id="JAVRFL010000012">
    <property type="protein sequence ID" value="MDT0529768.1"/>
    <property type="molecule type" value="Genomic_DNA"/>
</dbReference>
<feature type="transmembrane region" description="Helical" evidence="1">
    <location>
        <begin position="122"/>
        <end position="146"/>
    </location>
</feature>
<dbReference type="RefSeq" id="WP_311411857.1">
    <property type="nucleotide sequence ID" value="NZ_JAVRFL010000012.1"/>
</dbReference>
<gene>
    <name evidence="2" type="ORF">RM555_12295</name>
</gene>
<feature type="transmembrane region" description="Helical" evidence="1">
    <location>
        <begin position="57"/>
        <end position="74"/>
    </location>
</feature>
<keyword evidence="1" id="KW-1133">Transmembrane helix</keyword>